<feature type="domain" description="HTH cro/C1-type" evidence="1">
    <location>
        <begin position="6"/>
        <end position="59"/>
    </location>
</feature>
<accession>X1D239</accession>
<dbReference type="EMBL" id="BART01034076">
    <property type="protein sequence ID" value="GAH14232.1"/>
    <property type="molecule type" value="Genomic_DNA"/>
</dbReference>
<dbReference type="InterPro" id="IPR010982">
    <property type="entry name" value="Lambda_DNA-bd_dom_sf"/>
</dbReference>
<dbReference type="AlphaFoldDB" id="X1D239"/>
<dbReference type="Gene3D" id="1.10.260.40">
    <property type="entry name" value="lambda repressor-like DNA-binding domains"/>
    <property type="match status" value="1"/>
</dbReference>
<dbReference type="SUPFAM" id="SSF47413">
    <property type="entry name" value="lambda repressor-like DNA-binding domains"/>
    <property type="match status" value="1"/>
</dbReference>
<name>X1D239_9ZZZZ</name>
<sequence length="59" mass="7079">MTPEELKNFRLGQNWSQPQMAKAFGIHQSQISRWEKNKSPIPKWVHILKDCLEKEIKFQ</sequence>
<gene>
    <name evidence="2" type="ORF">S01H4_58354</name>
</gene>
<dbReference type="CDD" id="cd00093">
    <property type="entry name" value="HTH_XRE"/>
    <property type="match status" value="1"/>
</dbReference>
<dbReference type="PROSITE" id="PS50943">
    <property type="entry name" value="HTH_CROC1"/>
    <property type="match status" value="1"/>
</dbReference>
<protein>
    <recommendedName>
        <fullName evidence="1">HTH cro/C1-type domain-containing protein</fullName>
    </recommendedName>
</protein>
<evidence type="ECO:0000313" key="2">
    <source>
        <dbReference type="EMBL" id="GAH14232.1"/>
    </source>
</evidence>
<comment type="caution">
    <text evidence="2">The sequence shown here is derived from an EMBL/GenBank/DDBJ whole genome shotgun (WGS) entry which is preliminary data.</text>
</comment>
<dbReference type="GO" id="GO:0003677">
    <property type="term" value="F:DNA binding"/>
    <property type="evidence" value="ECO:0007669"/>
    <property type="project" value="InterPro"/>
</dbReference>
<proteinExistence type="predicted"/>
<organism evidence="2">
    <name type="scientific">marine sediment metagenome</name>
    <dbReference type="NCBI Taxonomy" id="412755"/>
    <lineage>
        <taxon>unclassified sequences</taxon>
        <taxon>metagenomes</taxon>
        <taxon>ecological metagenomes</taxon>
    </lineage>
</organism>
<evidence type="ECO:0000259" key="1">
    <source>
        <dbReference type="PROSITE" id="PS50943"/>
    </source>
</evidence>
<dbReference type="InterPro" id="IPR001387">
    <property type="entry name" value="Cro/C1-type_HTH"/>
</dbReference>
<dbReference type="Pfam" id="PF01381">
    <property type="entry name" value="HTH_3"/>
    <property type="match status" value="1"/>
</dbReference>
<reference evidence="2" key="1">
    <citation type="journal article" date="2014" name="Front. Microbiol.">
        <title>High frequency of phylogenetically diverse reductive dehalogenase-homologous genes in deep subseafloor sedimentary metagenomes.</title>
        <authorList>
            <person name="Kawai M."/>
            <person name="Futagami T."/>
            <person name="Toyoda A."/>
            <person name="Takaki Y."/>
            <person name="Nishi S."/>
            <person name="Hori S."/>
            <person name="Arai W."/>
            <person name="Tsubouchi T."/>
            <person name="Morono Y."/>
            <person name="Uchiyama I."/>
            <person name="Ito T."/>
            <person name="Fujiyama A."/>
            <person name="Inagaki F."/>
            <person name="Takami H."/>
        </authorList>
    </citation>
    <scope>NUCLEOTIDE SEQUENCE</scope>
    <source>
        <strain evidence="2">Expedition CK06-06</strain>
    </source>
</reference>